<proteinExistence type="predicted"/>
<evidence type="ECO:0000259" key="5">
    <source>
        <dbReference type="Pfam" id="PF13439"/>
    </source>
</evidence>
<dbReference type="EC" id="2.4.-.-" evidence="6"/>
<dbReference type="CDD" id="cd03814">
    <property type="entry name" value="GT4-like"/>
    <property type="match status" value="1"/>
</dbReference>
<reference evidence="7" key="1">
    <citation type="journal article" date="2019" name="Int. J. Syst. Evol. Microbiol.">
        <title>The Global Catalogue of Microorganisms (GCM) 10K type strain sequencing project: providing services to taxonomists for standard genome sequencing and annotation.</title>
        <authorList>
            <consortium name="The Broad Institute Genomics Platform"/>
            <consortium name="The Broad Institute Genome Sequencing Center for Infectious Disease"/>
            <person name="Wu L."/>
            <person name="Ma J."/>
        </authorList>
    </citation>
    <scope>NUCLEOTIDE SEQUENCE [LARGE SCALE GENOMIC DNA]</scope>
    <source>
        <strain evidence="7">CGMCC 4.7093</strain>
    </source>
</reference>
<dbReference type="Pfam" id="PF13439">
    <property type="entry name" value="Glyco_transf_4"/>
    <property type="match status" value="1"/>
</dbReference>
<feature type="domain" description="Glycosyltransferase subfamily 4-like N-terminal" evidence="5">
    <location>
        <begin position="9"/>
        <end position="173"/>
    </location>
</feature>
<dbReference type="Proteomes" id="UP001595947">
    <property type="component" value="Unassembled WGS sequence"/>
</dbReference>
<protein>
    <submittedName>
        <fullName evidence="6">Glycosyltransferase family 4 protein</fullName>
        <ecNumber evidence="6">2.4.-.-</ecNumber>
    </submittedName>
</protein>
<comment type="caution">
    <text evidence="6">The sequence shown here is derived from an EMBL/GenBank/DDBJ whole genome shotgun (WGS) entry which is preliminary data.</text>
</comment>
<evidence type="ECO:0000256" key="3">
    <source>
        <dbReference type="SAM" id="MobiDB-lite"/>
    </source>
</evidence>
<dbReference type="SUPFAM" id="SSF53756">
    <property type="entry name" value="UDP-Glycosyltransferase/glycogen phosphorylase"/>
    <property type="match status" value="1"/>
</dbReference>
<sequence>MTESFLPQVNGVTNSVLQVIAHLDRRGHEALVLAPGAGPDEVEGTPVIRVPAVDLAVVDSLPVGVPTPVVRATLEEYRPDVVHLASPFVLGARAITAARRLRVPTVAVYQTDVAGFAASYGVGLTARAAWRWTRRLHSRADRTLAPSAWAVDALVDHGVPRVHRWGRGVDTARFRPAAEHADGGAAAAALRRELAPHGEMLVGYVGRLAAEKQVERLAALADLPGVRTVVVGDGPARGRLADLLPDAAFLGFRGGADLATAYAALDGFVHTGPFETFCQTVQEAKASGLPVLAPDAGGVRDLVEPGVTGWLFDTDAPDLRDRVRTWRDDPALRRRMGLAARASTTGRTWPAVCDELLGHYAALTADDSHGTHHVVTRGSATGRPGTVDTAA</sequence>
<dbReference type="Gene3D" id="3.40.50.2000">
    <property type="entry name" value="Glycogen Phosphorylase B"/>
    <property type="match status" value="2"/>
</dbReference>
<evidence type="ECO:0000313" key="6">
    <source>
        <dbReference type="EMBL" id="MFC5065229.1"/>
    </source>
</evidence>
<dbReference type="PANTHER" id="PTHR45947">
    <property type="entry name" value="SULFOQUINOVOSYL TRANSFERASE SQD2"/>
    <property type="match status" value="1"/>
</dbReference>
<evidence type="ECO:0000256" key="1">
    <source>
        <dbReference type="ARBA" id="ARBA00022676"/>
    </source>
</evidence>
<dbReference type="GO" id="GO:0016757">
    <property type="term" value="F:glycosyltransferase activity"/>
    <property type="evidence" value="ECO:0007669"/>
    <property type="project" value="UniProtKB-KW"/>
</dbReference>
<keyword evidence="2 6" id="KW-0808">Transferase</keyword>
<dbReference type="InterPro" id="IPR050194">
    <property type="entry name" value="Glycosyltransferase_grp1"/>
</dbReference>
<evidence type="ECO:0000259" key="4">
    <source>
        <dbReference type="Pfam" id="PF00534"/>
    </source>
</evidence>
<dbReference type="Pfam" id="PF00534">
    <property type="entry name" value="Glycos_transf_1"/>
    <property type="match status" value="1"/>
</dbReference>
<dbReference type="RefSeq" id="WP_378038564.1">
    <property type="nucleotide sequence ID" value="NZ_JBHSIV010000033.1"/>
</dbReference>
<feature type="region of interest" description="Disordered" evidence="3">
    <location>
        <begin position="371"/>
        <end position="391"/>
    </location>
</feature>
<keyword evidence="7" id="KW-1185">Reference proteome</keyword>
<gene>
    <name evidence="6" type="ORF">ACFPBZ_23640</name>
</gene>
<evidence type="ECO:0000256" key="2">
    <source>
        <dbReference type="ARBA" id="ARBA00022679"/>
    </source>
</evidence>
<name>A0ABV9YSX2_9PSEU</name>
<feature type="domain" description="Glycosyl transferase family 1" evidence="4">
    <location>
        <begin position="193"/>
        <end position="341"/>
    </location>
</feature>
<dbReference type="PANTHER" id="PTHR45947:SF3">
    <property type="entry name" value="SULFOQUINOVOSYL TRANSFERASE SQD2"/>
    <property type="match status" value="1"/>
</dbReference>
<keyword evidence="1 6" id="KW-0328">Glycosyltransferase</keyword>
<dbReference type="InterPro" id="IPR001296">
    <property type="entry name" value="Glyco_trans_1"/>
</dbReference>
<organism evidence="6 7">
    <name type="scientific">Actinomycetospora atypica</name>
    <dbReference type="NCBI Taxonomy" id="1290095"/>
    <lineage>
        <taxon>Bacteria</taxon>
        <taxon>Bacillati</taxon>
        <taxon>Actinomycetota</taxon>
        <taxon>Actinomycetes</taxon>
        <taxon>Pseudonocardiales</taxon>
        <taxon>Pseudonocardiaceae</taxon>
        <taxon>Actinomycetospora</taxon>
    </lineage>
</organism>
<dbReference type="EMBL" id="JBHSIV010000033">
    <property type="protein sequence ID" value="MFC5065229.1"/>
    <property type="molecule type" value="Genomic_DNA"/>
</dbReference>
<accession>A0ABV9YSX2</accession>
<evidence type="ECO:0000313" key="7">
    <source>
        <dbReference type="Proteomes" id="UP001595947"/>
    </source>
</evidence>
<dbReference type="InterPro" id="IPR028098">
    <property type="entry name" value="Glyco_trans_4-like_N"/>
</dbReference>